<dbReference type="AlphaFoldDB" id="A0A0F9QYK6"/>
<gene>
    <name evidence="1" type="ORF">LCGC14_0717000</name>
</gene>
<dbReference type="EMBL" id="LAZR01001607">
    <property type="protein sequence ID" value="KKN42057.1"/>
    <property type="molecule type" value="Genomic_DNA"/>
</dbReference>
<sequence>MAFDASTEINLDSENVVEFTVSVGDTIKLCPPPSYPPMGFTNKDTTQYLKGFLILRPDLGKFTGLLGACVKYKHEKSGKQIIQFASRGLGEKYFYAIVAGITVHDHASIAQGGPAFATYFSDVPAEQTEEGD</sequence>
<reference evidence="1" key="1">
    <citation type="journal article" date="2015" name="Nature">
        <title>Complex archaea that bridge the gap between prokaryotes and eukaryotes.</title>
        <authorList>
            <person name="Spang A."/>
            <person name="Saw J.H."/>
            <person name="Jorgensen S.L."/>
            <person name="Zaremba-Niedzwiedzka K."/>
            <person name="Martijn J."/>
            <person name="Lind A.E."/>
            <person name="van Eijk R."/>
            <person name="Schleper C."/>
            <person name="Guy L."/>
            <person name="Ettema T.J."/>
        </authorList>
    </citation>
    <scope>NUCLEOTIDE SEQUENCE</scope>
</reference>
<proteinExistence type="predicted"/>
<protein>
    <submittedName>
        <fullName evidence="1">Uncharacterized protein</fullName>
    </submittedName>
</protein>
<name>A0A0F9QYK6_9ZZZZ</name>
<evidence type="ECO:0000313" key="1">
    <source>
        <dbReference type="EMBL" id="KKN42057.1"/>
    </source>
</evidence>
<accession>A0A0F9QYK6</accession>
<organism evidence="1">
    <name type="scientific">marine sediment metagenome</name>
    <dbReference type="NCBI Taxonomy" id="412755"/>
    <lineage>
        <taxon>unclassified sequences</taxon>
        <taxon>metagenomes</taxon>
        <taxon>ecological metagenomes</taxon>
    </lineage>
</organism>
<comment type="caution">
    <text evidence="1">The sequence shown here is derived from an EMBL/GenBank/DDBJ whole genome shotgun (WGS) entry which is preliminary data.</text>
</comment>